<gene>
    <name evidence="1" type="ORF">AAF712_000106</name>
</gene>
<protein>
    <recommendedName>
        <fullName evidence="3">F-box domain-containing protein</fullName>
    </recommendedName>
</protein>
<proteinExistence type="predicted"/>
<dbReference type="Gene3D" id="3.80.10.10">
    <property type="entry name" value="Ribonuclease Inhibitor"/>
    <property type="match status" value="1"/>
</dbReference>
<keyword evidence="2" id="KW-1185">Reference proteome</keyword>
<evidence type="ECO:0000313" key="1">
    <source>
        <dbReference type="EMBL" id="KAL0072343.1"/>
    </source>
</evidence>
<organism evidence="1 2">
    <name type="scientific">Marasmius tenuissimus</name>
    <dbReference type="NCBI Taxonomy" id="585030"/>
    <lineage>
        <taxon>Eukaryota</taxon>
        <taxon>Fungi</taxon>
        <taxon>Dikarya</taxon>
        <taxon>Basidiomycota</taxon>
        <taxon>Agaricomycotina</taxon>
        <taxon>Agaricomycetes</taxon>
        <taxon>Agaricomycetidae</taxon>
        <taxon>Agaricales</taxon>
        <taxon>Marasmiineae</taxon>
        <taxon>Marasmiaceae</taxon>
        <taxon>Marasmius</taxon>
    </lineage>
</organism>
<dbReference type="Proteomes" id="UP001437256">
    <property type="component" value="Unassembled WGS sequence"/>
</dbReference>
<comment type="caution">
    <text evidence="1">The sequence shown here is derived from an EMBL/GenBank/DDBJ whole genome shotgun (WGS) entry which is preliminary data.</text>
</comment>
<accession>A0ABR3AF50</accession>
<reference evidence="1 2" key="1">
    <citation type="submission" date="2024-05" db="EMBL/GenBank/DDBJ databases">
        <title>A draft genome resource for the thread blight pathogen Marasmius tenuissimus strain MS-2.</title>
        <authorList>
            <person name="Yulfo-Soto G.E."/>
            <person name="Baruah I.K."/>
            <person name="Amoako-Attah I."/>
            <person name="Bukari Y."/>
            <person name="Meinhardt L.W."/>
            <person name="Bailey B.A."/>
            <person name="Cohen S.P."/>
        </authorList>
    </citation>
    <scope>NUCLEOTIDE SEQUENCE [LARGE SCALE GENOMIC DNA]</scope>
    <source>
        <strain evidence="1 2">MS-2</strain>
    </source>
</reference>
<dbReference type="EMBL" id="JBBXMP010000001">
    <property type="protein sequence ID" value="KAL0072343.1"/>
    <property type="molecule type" value="Genomic_DNA"/>
</dbReference>
<name>A0ABR3AF50_9AGAR</name>
<evidence type="ECO:0000313" key="2">
    <source>
        <dbReference type="Proteomes" id="UP001437256"/>
    </source>
</evidence>
<sequence>MAASSPPHVPFEILGAIIGSLQAVGDTKALAVCCLVNRAFNAASAPYLYKSICADLSSIWGRTEKTHKSERYTALVSASLPHNRRRVRVVTISGRLAIGWDVTNNLTPPGILIDAFEKFTHLESVNCIVEGQLQIDPALGAIKTQTFSQMWDIIKNLSTIREIVVRWDHIAPVDPALLKQLVKPELLKLTLFGSFDSVDHLANCFGSTPMALSVLRFRVRYYSVVDYRTSGKLDRLIDILGRPTSTLRNLKVLRLGLLDTSLSDETLFRSLAQLPQLEDLCLEYEIDDELESPYDPMHSYITPIKTFPFLTKLRRFTLRYSYFLEPSLAIGKVCTWIKHVISRCPLEELSFVPFYDMRTWNPLSKPSWDILLDHLTDKHAKTLKSLDLRAAFVKKRSLKRLLDKCVLLEHLAIGTTRGSIHTFVRYSSNLRHLRRVEFELRTLKRGINATCAKDEEVESMLRSAPNLRRVVINEHHWLGTWVLEEGELKYSISKLSGRQLPYSDNDDSIWGDR</sequence>
<dbReference type="SUPFAM" id="SSF52047">
    <property type="entry name" value="RNI-like"/>
    <property type="match status" value="1"/>
</dbReference>
<evidence type="ECO:0008006" key="3">
    <source>
        <dbReference type="Google" id="ProtNLM"/>
    </source>
</evidence>
<dbReference type="InterPro" id="IPR032675">
    <property type="entry name" value="LRR_dom_sf"/>
</dbReference>